<name>A0A166EXG6_9EURY</name>
<dbReference type="SUPFAM" id="SSF53335">
    <property type="entry name" value="S-adenosyl-L-methionine-dependent methyltransferases"/>
    <property type="match status" value="1"/>
</dbReference>
<dbReference type="Gene3D" id="3.40.50.150">
    <property type="entry name" value="Vaccinia Virus protein VP39"/>
    <property type="match status" value="1"/>
</dbReference>
<reference evidence="2 3" key="1">
    <citation type="submission" date="2016-04" db="EMBL/GenBank/DDBJ databases">
        <title>Genome sequence of Methanobrevibacter cuticularis DSM 11139.</title>
        <authorList>
            <person name="Poehlein A."/>
            <person name="Seedorf H."/>
            <person name="Daniel R."/>
        </authorList>
    </citation>
    <scope>NUCLEOTIDE SEQUENCE [LARGE SCALE GENOMIC DNA]</scope>
    <source>
        <strain evidence="2 3">DSM 11139</strain>
    </source>
</reference>
<dbReference type="AlphaFoldDB" id="A0A166EXG6"/>
<dbReference type="Pfam" id="PF13847">
    <property type="entry name" value="Methyltransf_31"/>
    <property type="match status" value="1"/>
</dbReference>
<comment type="caution">
    <text evidence="2">The sequence shown here is derived from an EMBL/GenBank/DDBJ whole genome shotgun (WGS) entry which is preliminary data.</text>
</comment>
<evidence type="ECO:0000313" key="2">
    <source>
        <dbReference type="EMBL" id="KZX17116.1"/>
    </source>
</evidence>
<accession>A0A166EXG6</accession>
<proteinExistence type="predicted"/>
<dbReference type="EMBL" id="LWMW01000064">
    <property type="protein sequence ID" value="KZX17116.1"/>
    <property type="molecule type" value="Genomic_DNA"/>
</dbReference>
<gene>
    <name evidence="2" type="primary">tam</name>
    <name evidence="2" type="ORF">MBCUT_03480</name>
</gene>
<dbReference type="OrthoDB" id="74629at2157"/>
<organism evidence="2 3">
    <name type="scientific">Methanobrevibacter cuticularis</name>
    <dbReference type="NCBI Taxonomy" id="47311"/>
    <lineage>
        <taxon>Archaea</taxon>
        <taxon>Methanobacteriati</taxon>
        <taxon>Methanobacteriota</taxon>
        <taxon>Methanomada group</taxon>
        <taxon>Methanobacteria</taxon>
        <taxon>Methanobacteriales</taxon>
        <taxon>Methanobacteriaceae</taxon>
        <taxon>Methanobrevibacter</taxon>
    </lineage>
</organism>
<dbReference type="InterPro" id="IPR025714">
    <property type="entry name" value="Methyltranfer_dom"/>
</dbReference>
<dbReference type="CDD" id="cd02440">
    <property type="entry name" value="AdoMet_MTases"/>
    <property type="match status" value="1"/>
</dbReference>
<dbReference type="PATRIC" id="fig|47311.3.peg.389"/>
<dbReference type="RefSeq" id="WP_067258104.1">
    <property type="nucleotide sequence ID" value="NZ_LWMW01000064.1"/>
</dbReference>
<dbReference type="Proteomes" id="UP000077275">
    <property type="component" value="Unassembled WGS sequence"/>
</dbReference>
<feature type="domain" description="Methyltransferase" evidence="1">
    <location>
        <begin position="21"/>
        <end position="97"/>
    </location>
</feature>
<dbReference type="GO" id="GO:0032259">
    <property type="term" value="P:methylation"/>
    <property type="evidence" value="ECO:0007669"/>
    <property type="project" value="UniProtKB-KW"/>
</dbReference>
<keyword evidence="2" id="KW-0808">Transferase</keyword>
<evidence type="ECO:0000313" key="3">
    <source>
        <dbReference type="Proteomes" id="UP000077275"/>
    </source>
</evidence>
<protein>
    <submittedName>
        <fullName evidence="2">Trans-aconitate 2-methyltransferase</fullName>
        <ecNumber evidence="2">2.1.1.144</ecNumber>
    </submittedName>
</protein>
<dbReference type="STRING" id="47311.MBCUT_03480"/>
<dbReference type="EC" id="2.1.1.144" evidence="2"/>
<keyword evidence="2" id="KW-0489">Methyltransferase</keyword>
<evidence type="ECO:0000259" key="1">
    <source>
        <dbReference type="Pfam" id="PF13847"/>
    </source>
</evidence>
<dbReference type="GO" id="GO:0030798">
    <property type="term" value="F:trans-aconitate 2-methyltransferase activity"/>
    <property type="evidence" value="ECO:0007669"/>
    <property type="project" value="UniProtKB-EC"/>
</dbReference>
<sequence length="181" mass="20575">MIKISYDIELYRKQLNEILREDDVVVELGCHVGNTTEIIAKTVTKGKIIALDNSPEAISQMVKLTKKYSHLEFISGDVRLHDILAKVSKKINKCDVLSVDLGGGYHPDTTFKVYFIWASVLKPKHTLIRNRGLIDFVRTSQTEEIIESKEGWLESCGNEGIPPQIKEFELWSSSLKKITKK</sequence>
<dbReference type="InterPro" id="IPR029063">
    <property type="entry name" value="SAM-dependent_MTases_sf"/>
</dbReference>
<keyword evidence="3" id="KW-1185">Reference proteome</keyword>